<dbReference type="SUPFAM" id="SSF55608">
    <property type="entry name" value="Homing endonucleases"/>
    <property type="match status" value="1"/>
</dbReference>
<dbReference type="GO" id="GO:0004519">
    <property type="term" value="F:endonuclease activity"/>
    <property type="evidence" value="ECO:0007669"/>
    <property type="project" value="InterPro"/>
</dbReference>
<dbReference type="AlphaFoldDB" id="A0A1G2BA07"/>
<sequence length="182" mass="21621">MKQTQWLKSIPSDVGHYLVGFADGEGSFNVSLRRREDHTMKWQVVLTFNISQRDRTVLAIFKRYLGCGRMQTRKDGVLYYVVSNPLSISEKVIPFFEKFNFLSATKKRNFAIFKKIAKLVEEQQHLNHEGLKKIIELREELNHGRGRKRKYSIIDYQKSLQENPQRLYAKPRKFRQEISRKI</sequence>
<gene>
    <name evidence="2" type="ORF">A3F54_01545</name>
</gene>
<reference evidence="2 3" key="1">
    <citation type="journal article" date="2016" name="Nat. Commun.">
        <title>Thousands of microbial genomes shed light on interconnected biogeochemical processes in an aquifer system.</title>
        <authorList>
            <person name="Anantharaman K."/>
            <person name="Brown C.T."/>
            <person name="Hug L.A."/>
            <person name="Sharon I."/>
            <person name="Castelle C.J."/>
            <person name="Probst A.J."/>
            <person name="Thomas B.C."/>
            <person name="Singh A."/>
            <person name="Wilkins M.J."/>
            <person name="Karaoz U."/>
            <person name="Brodie E.L."/>
            <person name="Williams K.H."/>
            <person name="Hubbard S.S."/>
            <person name="Banfield J.F."/>
        </authorList>
    </citation>
    <scope>NUCLEOTIDE SEQUENCE [LARGE SCALE GENOMIC DNA]</scope>
</reference>
<evidence type="ECO:0000313" key="2">
    <source>
        <dbReference type="EMBL" id="OGY85110.1"/>
    </source>
</evidence>
<dbReference type="Pfam" id="PF00961">
    <property type="entry name" value="LAGLIDADG_1"/>
    <property type="match status" value="1"/>
</dbReference>
<name>A0A1G2BA07_9BACT</name>
<evidence type="ECO:0000313" key="3">
    <source>
        <dbReference type="Proteomes" id="UP000176952"/>
    </source>
</evidence>
<dbReference type="PANTHER" id="PTHR36181:SF4">
    <property type="entry name" value="LAGLIDADG ENDONUCLEASE"/>
    <property type="match status" value="1"/>
</dbReference>
<dbReference type="Proteomes" id="UP000176952">
    <property type="component" value="Unassembled WGS sequence"/>
</dbReference>
<dbReference type="PANTHER" id="PTHR36181">
    <property type="entry name" value="INTRON-ENCODED ENDONUCLEASE AI3-RELATED"/>
    <property type="match status" value="1"/>
</dbReference>
<protein>
    <recommendedName>
        <fullName evidence="1">Homing endonuclease LAGLIDADG domain-containing protein</fullName>
    </recommendedName>
</protein>
<accession>A0A1G2BA07</accession>
<dbReference type="InterPro" id="IPR004860">
    <property type="entry name" value="LAGLIDADG_dom"/>
</dbReference>
<dbReference type="Gene3D" id="3.10.28.10">
    <property type="entry name" value="Homing endonucleases"/>
    <property type="match status" value="1"/>
</dbReference>
<evidence type="ECO:0000259" key="1">
    <source>
        <dbReference type="Pfam" id="PF00961"/>
    </source>
</evidence>
<feature type="domain" description="Homing endonuclease LAGLIDADG" evidence="1">
    <location>
        <begin position="18"/>
        <end position="116"/>
    </location>
</feature>
<dbReference type="InterPro" id="IPR051289">
    <property type="entry name" value="LAGLIDADG_Endonuclease"/>
</dbReference>
<comment type="caution">
    <text evidence="2">The sequence shown here is derived from an EMBL/GenBank/DDBJ whole genome shotgun (WGS) entry which is preliminary data.</text>
</comment>
<organism evidence="2 3">
    <name type="scientific">Candidatus Kerfeldbacteria bacterium RIFCSPHIGHO2_12_FULL_48_17</name>
    <dbReference type="NCBI Taxonomy" id="1798542"/>
    <lineage>
        <taxon>Bacteria</taxon>
        <taxon>Candidatus Kerfeldiibacteriota</taxon>
    </lineage>
</organism>
<dbReference type="InterPro" id="IPR027434">
    <property type="entry name" value="Homing_endonucl"/>
</dbReference>
<proteinExistence type="predicted"/>
<dbReference type="EMBL" id="MHKD01000005">
    <property type="protein sequence ID" value="OGY85110.1"/>
    <property type="molecule type" value="Genomic_DNA"/>
</dbReference>